<organism evidence="2 3">
    <name type="scientific">Cordyceps militaris</name>
    <name type="common">Caterpillar fungus</name>
    <name type="synonym">Clavaria militaris</name>
    <dbReference type="NCBI Taxonomy" id="73501"/>
    <lineage>
        <taxon>Eukaryota</taxon>
        <taxon>Fungi</taxon>
        <taxon>Dikarya</taxon>
        <taxon>Ascomycota</taxon>
        <taxon>Pezizomycotina</taxon>
        <taxon>Sordariomycetes</taxon>
        <taxon>Hypocreomycetidae</taxon>
        <taxon>Hypocreales</taxon>
        <taxon>Cordycipitaceae</taxon>
        <taxon>Cordyceps</taxon>
    </lineage>
</organism>
<sequence>MTTLQHHSPTPQQPAEMADPATQDVIMAASTTAAPIPPPPTETSLRPADAELPFPAPTADEALTNVTVAQPPTQPEADRMPTPVSDEPGLEIRPAPIPERPAVMDNEQDSELSDPDSTVRTPPRGTEPEEEIVVGTKEMQFATQADDEGDEVMRDADEEPATSHYPKRKRTSIFNDLSESKIEIPTSARGERPERTALPSTSSKAKPRNTLGGVKGVLIGHWRDSPVPEIENRHAVIGFIDVRDRLRTRIQPINKDGETISSEYPLPPGPGGSWVTFDRIYFSDHLVGLDHFQVKEYVRMRAAIFEATDAERLAAEAEAVHLATIRGRELLQSENPVVAPLIAHGAIPLDANGQPTIIDAKRRRTSTSFIAIASHDEAAAAAAAAQLDPLHGTRPTRIVLGYWRGSSEALSRDRHAVYGILGQNDMFRVKVVRETRDGRYVDGNFPAGAGALWIHYDEVEFEPHIKTLSRPEIKEYCRIRQHQIDRGETAGERRTNELRAADEARARATAFLLPGNHSHNSHLHMHGLPKAGAYSHRDSFDGGIASAADSPGSGGGGGGGGRAVSGGGHELRQLRRADAKSDNGRAAHRHSLGGDMETSGLVTNGSTPRSMQSGEALERATALAHREIARVEAAQGRADRHAVHRERAVLAADAAAAAEAGALSPPPLTNGRPLFHESDEIERLNRVWARQESLRLRAGSEDAKVYDGVKYERKPTGPFMGKLVSQGTIITIDGEDYVEYRVLTKPSFF</sequence>
<protein>
    <recommendedName>
        <fullName evidence="4">tRNA splicing endonuclease subunit</fullName>
    </recommendedName>
</protein>
<feature type="compositionally biased region" description="Gly residues" evidence="1">
    <location>
        <begin position="552"/>
        <end position="568"/>
    </location>
</feature>
<dbReference type="OrthoDB" id="5235778at2759"/>
<evidence type="ECO:0000256" key="1">
    <source>
        <dbReference type="SAM" id="MobiDB-lite"/>
    </source>
</evidence>
<reference evidence="2 3" key="1">
    <citation type="journal article" date="2017" name="BMC Genomics">
        <title>Chromosome level assembly and secondary metabolite potential of the parasitic fungus Cordyceps militaris.</title>
        <authorList>
            <person name="Kramer G.J."/>
            <person name="Nodwell J.R."/>
        </authorList>
    </citation>
    <scope>NUCLEOTIDE SEQUENCE [LARGE SCALE GENOMIC DNA]</scope>
    <source>
        <strain evidence="2 3">ATCC 34164</strain>
    </source>
</reference>
<feature type="compositionally biased region" description="Low complexity" evidence="1">
    <location>
        <begin position="542"/>
        <end position="551"/>
    </location>
</feature>
<dbReference type="Proteomes" id="UP000323067">
    <property type="component" value="Chromosome iv"/>
</dbReference>
<feature type="compositionally biased region" description="Acidic residues" evidence="1">
    <location>
        <begin position="145"/>
        <end position="160"/>
    </location>
</feature>
<dbReference type="EMBL" id="CP023322">
    <property type="protein sequence ID" value="ATY59252.1"/>
    <property type="molecule type" value="Genomic_DNA"/>
</dbReference>
<gene>
    <name evidence="2" type="ORF">A9K55_002519</name>
</gene>
<evidence type="ECO:0008006" key="4">
    <source>
        <dbReference type="Google" id="ProtNLM"/>
    </source>
</evidence>
<feature type="compositionally biased region" description="Basic and acidic residues" evidence="1">
    <location>
        <begin position="569"/>
        <end position="585"/>
    </location>
</feature>
<proteinExistence type="predicted"/>
<accession>A0A2H4S836</accession>
<dbReference type="AlphaFoldDB" id="A0A2H4S836"/>
<feature type="region of interest" description="Disordered" evidence="1">
    <location>
        <begin position="542"/>
        <end position="612"/>
    </location>
</feature>
<dbReference type="VEuPathDB" id="FungiDB:CCM_00025"/>
<feature type="region of interest" description="Disordered" evidence="1">
    <location>
        <begin position="143"/>
        <end position="209"/>
    </location>
</feature>
<evidence type="ECO:0000313" key="3">
    <source>
        <dbReference type="Proteomes" id="UP000323067"/>
    </source>
</evidence>
<evidence type="ECO:0000313" key="2">
    <source>
        <dbReference type="EMBL" id="ATY59252.1"/>
    </source>
</evidence>
<feature type="compositionally biased region" description="Polar residues" evidence="1">
    <location>
        <begin position="600"/>
        <end position="612"/>
    </location>
</feature>
<feature type="region of interest" description="Disordered" evidence="1">
    <location>
        <begin position="1"/>
        <end position="131"/>
    </location>
</feature>
<dbReference type="VEuPathDB" id="FungiDB:A9K55_002519"/>
<feature type="compositionally biased region" description="Polar residues" evidence="1">
    <location>
        <begin position="1"/>
        <end position="10"/>
    </location>
</feature>
<name>A0A2H4S836_CORMI</name>